<evidence type="ECO:0000256" key="3">
    <source>
        <dbReference type="SAM" id="SignalP"/>
    </source>
</evidence>
<organism evidence="4 5">
    <name type="scientific">Ureibacillus acetophenoni</name>
    <dbReference type="NCBI Taxonomy" id="614649"/>
    <lineage>
        <taxon>Bacteria</taxon>
        <taxon>Bacillati</taxon>
        <taxon>Bacillota</taxon>
        <taxon>Bacilli</taxon>
        <taxon>Bacillales</taxon>
        <taxon>Caryophanaceae</taxon>
        <taxon>Ureibacillus</taxon>
    </lineage>
</organism>
<accession>A0A285U3N8</accession>
<dbReference type="PANTHER" id="PTHR30023">
    <property type="entry name" value="D-ALANYL-D-ALANINE CARBOXYPEPTIDASE"/>
    <property type="match status" value="1"/>
</dbReference>
<dbReference type="Gene3D" id="3.50.80.20">
    <property type="entry name" value="D-Ala-D-Ala carboxypeptidase C, peptidase S13"/>
    <property type="match status" value="1"/>
</dbReference>
<feature type="chain" id="PRO_5012018411" evidence="3">
    <location>
        <begin position="27"/>
        <end position="477"/>
    </location>
</feature>
<reference evidence="5" key="1">
    <citation type="submission" date="2017-08" db="EMBL/GenBank/DDBJ databases">
        <authorList>
            <person name="Varghese N."/>
            <person name="Submissions S."/>
        </authorList>
    </citation>
    <scope>NUCLEOTIDE SEQUENCE [LARGE SCALE GENOMIC DNA]</scope>
    <source>
        <strain evidence="5">JC23</strain>
    </source>
</reference>
<dbReference type="RefSeq" id="WP_097148292.1">
    <property type="nucleotide sequence ID" value="NZ_OBQC01000002.1"/>
</dbReference>
<dbReference type="GO" id="GO:0004185">
    <property type="term" value="F:serine-type carboxypeptidase activity"/>
    <property type="evidence" value="ECO:0007669"/>
    <property type="project" value="InterPro"/>
</dbReference>
<dbReference type="OrthoDB" id="9802627at2"/>
<evidence type="ECO:0000256" key="2">
    <source>
        <dbReference type="ARBA" id="ARBA00022801"/>
    </source>
</evidence>
<keyword evidence="5" id="KW-1185">Reference proteome</keyword>
<keyword evidence="3" id="KW-0732">Signal</keyword>
<feature type="signal peptide" evidence="3">
    <location>
        <begin position="1"/>
        <end position="26"/>
    </location>
</feature>
<dbReference type="EMBL" id="OBQC01000002">
    <property type="protein sequence ID" value="SOC36307.1"/>
    <property type="molecule type" value="Genomic_DNA"/>
</dbReference>
<dbReference type="Pfam" id="PF02113">
    <property type="entry name" value="Peptidase_S13"/>
    <property type="match status" value="1"/>
</dbReference>
<dbReference type="InterPro" id="IPR000667">
    <property type="entry name" value="Peptidase_S13"/>
</dbReference>
<dbReference type="GO" id="GO:0006508">
    <property type="term" value="P:proteolysis"/>
    <property type="evidence" value="ECO:0007669"/>
    <property type="project" value="InterPro"/>
</dbReference>
<dbReference type="PANTHER" id="PTHR30023:SF0">
    <property type="entry name" value="PENICILLIN-SENSITIVE CARBOXYPEPTIDASE A"/>
    <property type="match status" value="1"/>
</dbReference>
<evidence type="ECO:0000313" key="5">
    <source>
        <dbReference type="Proteomes" id="UP000219252"/>
    </source>
</evidence>
<dbReference type="NCBIfam" id="TIGR00666">
    <property type="entry name" value="PBP4"/>
    <property type="match status" value="1"/>
</dbReference>
<keyword evidence="2" id="KW-0378">Hydrolase</keyword>
<dbReference type="PRINTS" id="PR00922">
    <property type="entry name" value="DADACBPTASE3"/>
</dbReference>
<dbReference type="GO" id="GO:0000270">
    <property type="term" value="P:peptidoglycan metabolic process"/>
    <property type="evidence" value="ECO:0007669"/>
    <property type="project" value="TreeGrafter"/>
</dbReference>
<dbReference type="SUPFAM" id="SSF56601">
    <property type="entry name" value="beta-lactamase/transpeptidase-like"/>
    <property type="match status" value="1"/>
</dbReference>
<protein>
    <submittedName>
        <fullName evidence="4">D-alanyl-D-alanine carboxypeptidase/D-alanyl-D-alanine-endopeptidase (Penicillin-binding protein 4)</fullName>
    </submittedName>
</protein>
<dbReference type="AlphaFoldDB" id="A0A285U3N8"/>
<dbReference type="Gene3D" id="3.40.710.10">
    <property type="entry name" value="DD-peptidase/beta-lactamase superfamily"/>
    <property type="match status" value="2"/>
</dbReference>
<evidence type="ECO:0000313" key="4">
    <source>
        <dbReference type="EMBL" id="SOC36307.1"/>
    </source>
</evidence>
<keyword evidence="4" id="KW-0645">Protease</keyword>
<evidence type="ECO:0000256" key="1">
    <source>
        <dbReference type="ARBA" id="ARBA00006096"/>
    </source>
</evidence>
<dbReference type="Proteomes" id="UP000219252">
    <property type="component" value="Unassembled WGS sequence"/>
</dbReference>
<gene>
    <name evidence="4" type="ORF">SAMN05877842_102222</name>
</gene>
<proteinExistence type="inferred from homology"/>
<keyword evidence="4" id="KW-0121">Carboxypeptidase</keyword>
<name>A0A285U3N8_9BACL</name>
<comment type="similarity">
    <text evidence="1">Belongs to the peptidase S13 family.</text>
</comment>
<sequence>MRKKIIGFVLLLIVASTIFSPSNVYASAIDETITTHLGTTNMSISVRSLEDGKIIYQNNGDVGIKPASTLKLLTAASALDILGENYRFKTQLYYDGEIKDHVLYGNIYVKGGGDPTLQEENFKTFANALKRAGITTISGNLYGDDTLFIGPQLTPGIAKDDESYYYAARTSALTMSPDDDYDSGTIFVQVNASVNGNIPSVEIKPNLSGMIIVNNATTVSANEKDTLEIYREYNTNQVVITGQIPVGNSTKEWIALQDPTINTLHSVRIVLKDSGISFTSNSSIERKAVPSNATLLYTKQSIPLKKIMIPFLKLSNNSIADILVKSMGNEEFGVGSLEHGLQAVNDYGRGIGLQMEQWVFEDGSGMSHKNKITANELTSLLYLVRNEPFYPIFYDSLPIGGIPDRIVGGSLRERFNTPDLKNRVVAKTGYISGVYALSGYFKANTGKQYAFTILTQNQQSIKLSSIDEVVKTFISSY</sequence>
<dbReference type="InterPro" id="IPR012338">
    <property type="entry name" value="Beta-lactam/transpept-like"/>
</dbReference>